<feature type="domain" description="F5/8 type C" evidence="2">
    <location>
        <begin position="1412"/>
        <end position="1574"/>
    </location>
</feature>
<protein>
    <recommendedName>
        <fullName evidence="2">F5/8 type C domain-containing protein</fullName>
    </recommendedName>
</protein>
<dbReference type="InterPro" id="IPR000421">
    <property type="entry name" value="FA58C"/>
</dbReference>
<gene>
    <name evidence="3" type="ORF">GC102_10425</name>
</gene>
<keyword evidence="4" id="KW-1185">Reference proteome</keyword>
<dbReference type="SUPFAM" id="SSF51126">
    <property type="entry name" value="Pectin lyase-like"/>
    <property type="match status" value="2"/>
</dbReference>
<dbReference type="InterPro" id="IPR012334">
    <property type="entry name" value="Pectin_lyas_fold"/>
</dbReference>
<dbReference type="PANTHER" id="PTHR36453:SF1">
    <property type="entry name" value="RIGHT HANDED BETA HELIX DOMAIN-CONTAINING PROTEIN"/>
    <property type="match status" value="1"/>
</dbReference>
<dbReference type="PANTHER" id="PTHR36453">
    <property type="entry name" value="SECRETED PROTEIN-RELATED"/>
    <property type="match status" value="1"/>
</dbReference>
<dbReference type="InterPro" id="IPR039448">
    <property type="entry name" value="Beta_helix"/>
</dbReference>
<dbReference type="RefSeq" id="WP_171689481.1">
    <property type="nucleotide sequence ID" value="NZ_WHOC01000049.1"/>
</dbReference>
<dbReference type="Gene3D" id="2.60.120.260">
    <property type="entry name" value="Galactose-binding domain-like"/>
    <property type="match status" value="1"/>
</dbReference>
<dbReference type="InterPro" id="IPR011050">
    <property type="entry name" value="Pectin_lyase_fold/virulence"/>
</dbReference>
<accession>A0ABX1Z040</accession>
<dbReference type="Pfam" id="PF21231">
    <property type="entry name" value="GH141_M"/>
    <property type="match status" value="1"/>
</dbReference>
<dbReference type="Gene3D" id="2.60.40.1120">
    <property type="entry name" value="Carboxypeptidase-like, regulatory domain"/>
    <property type="match status" value="1"/>
</dbReference>
<reference evidence="3 4" key="1">
    <citation type="submission" date="2019-10" db="EMBL/GenBank/DDBJ databases">
        <title>Description of Paenibacillus choica sp. nov.</title>
        <authorList>
            <person name="Carlier A."/>
            <person name="Qi S."/>
        </authorList>
    </citation>
    <scope>NUCLEOTIDE SEQUENCE [LARGE SCALE GENOMIC DNA]</scope>
    <source>
        <strain evidence="3 4">LMG 31460</strain>
    </source>
</reference>
<evidence type="ECO:0000259" key="2">
    <source>
        <dbReference type="PROSITE" id="PS50022"/>
    </source>
</evidence>
<keyword evidence="1" id="KW-0732">Signal</keyword>
<proteinExistence type="predicted"/>
<dbReference type="Pfam" id="PF13229">
    <property type="entry name" value="Beta_helix"/>
    <property type="match status" value="1"/>
</dbReference>
<dbReference type="SUPFAM" id="SSF49785">
    <property type="entry name" value="Galactose-binding domain-like"/>
    <property type="match status" value="1"/>
</dbReference>
<dbReference type="InterPro" id="IPR008979">
    <property type="entry name" value="Galactose-bd-like_sf"/>
</dbReference>
<comment type="caution">
    <text evidence="3">The sequence shown here is derived from an EMBL/GenBank/DDBJ whole genome shotgun (WGS) entry which is preliminary data.</text>
</comment>
<dbReference type="Proteomes" id="UP000658690">
    <property type="component" value="Unassembled WGS sequence"/>
</dbReference>
<organism evidence="3 4">
    <name type="scientific">Paenibacillus germinis</name>
    <dbReference type="NCBI Taxonomy" id="2654979"/>
    <lineage>
        <taxon>Bacteria</taxon>
        <taxon>Bacillati</taxon>
        <taxon>Bacillota</taxon>
        <taxon>Bacilli</taxon>
        <taxon>Bacillales</taxon>
        <taxon>Paenibacillaceae</taxon>
        <taxon>Paenibacillus</taxon>
    </lineage>
</organism>
<feature type="signal peptide" evidence="1">
    <location>
        <begin position="1"/>
        <end position="33"/>
    </location>
</feature>
<sequence length="1944" mass="209882">MGIRARSPWFKSLTALCLIAVSFSLLPSIGSTAHAEEAARIQYYVSPQGNDGNDGSMDHPFLTLGKARDTVRGINGNMDSDIVVYLRGGEYSATETLVLNETDSGMNGHNVIYRNYPGETPVISGGQKITGWTEENGIFKANVAGMKFRDLWINGERAVRARSQSYKIVSWDEPNKRINLNASTVSAWGGSLDPQLEIVINQHWIRNYSRLDGFQVQNGLVSLEMLEEAGNRLFADKYPDKAANQSIHFENSRLYLDEPGEWLLDETDSTVYYVPREGELPAALDARTGSVESFLHLKGSDKNNRIHNVTISGITFEYTKYQYPIDHDYVLPGQGGLTDGIYAGSRRQPAAILLEAADNVKLERNVIRHTGATAIDIRGSSSHNEVVGNAVLDIGGSGIFEGLFSESYASTKDPSLITKGNIIRNNYLNGISLTSCGVGIISGFSQDVLIEHNEIANADYSGISLGWGWTANDTSLMNNVVRNNNIYGVMKQLSDGAAIYTLSKTPNSQIVENYIHDIDSNEYASNYPVASIYLDQATWGYEIADNVLTRVGQTMYANVVADEGNTLRNNDSQNPDVINRAGLEPAYWDIVPGAELNHSGGNVTATGRGSFRISGTVASQNKTVVSILKNGQPTWSGNLDGQSPVNYNLNVDVEPGDVISFSMPDQVEWQSRIKPEAYFPQLVIDRIKFEGIKAEETQIDYRNRIMTVMANPDVDIRNLDLRAYSPPGTVLERVGGESRDYSSGATYQVRINDGSKSWIFEDGVKAKFWKLKVLRDVESTSVSGYNLANQLADTDNWSVQGGTKTVRTNSITFNGGYTLYQGKTFGNELLEFNLKTTSSGWPSLFFRAQDKSKDPIGTGSSGYITVITSQGIELQRFNNGVRTVFYGNIGGSPSKFGDVIPNVAFDFNKDNLVQVGALNTDEGVRLVMYINGKLVFDCVDTFEGKIEQSGYFGTYQANNTIKLSKAPVVFQLNDAIREAAGWYSSGGTAVATANSLTLNNGYAIYQGKTFQDEMLAFNLKTTSSGWPSLFFRAQDSGKDPIAAGSSGYITVITSQGIELQRFNDGVRTVFYGSIGGSPSKFGDVIPNTAFDFDKDNLVQVGAMNTDEGVRLVMYINGKLVFDCVDTFEGKIEQSGYFGTYQANNTIKLSKAPVVFQLNDAIRQAAGWHSTGGTAAATANSLTLNNGYTIYQGKTFQDEMLAFNLKTTSSGWPSVFFRAQDSGKDPIAAGSSGYITVITSQGIELQRFNGGVRTVFYGNIGGSPSKFGDVIPNTAFDFDKDNLVQVGALNTDEGVRLVMYINGKLVFDCVDTFEGKIEHSGYFGTYQANNTIKLSKIFEIGSGGAMDTKPLLSLEIGKAETTLSGAEIGNEYGQYPQWAQEYLQFMVAKAQISYDNAATTEAELQEALALLKSAESAFAKSQKVWSNVALGKTATSSEAKDILVGYGPDTVVDGIVSFGNGWSAESGVWADKPKLKPWLTIDLGASIPVKGVEVVARPNHGYDGERKTFQIQASNDPGFAAGSYTVLGEVGTTPFAGASWLLDVSGDQAYRYIRYAKTNIDYAFVSELRVFSPGAPETYSVGGTIKGDHGQPVSGAMISIYAYDEQEISLGTAITGQDGTYTLSPSQLSGKYLVKATGTGYEGSSAKIYVPYEDVSHADLILITAVPERSIDSVTTNLTAQKPDTMQLILVSVGTTNVEDDSPVNVELVTSEGASLTPAVSAQGKIRNDKAVVPVIVPDSVAAGSYSFKVTAANSSRNSAGYAISDAAPAATQAVSFYDGVAQTYTQEQLKSNGTIKTKGILFIPSSFGYQTNNGVRVDYSADQGIYIGAQITTKASGSDIQLRSALGPVVVDHAVLAASTGSNDITIQAGTDISARGTQFKTKNSGDTRLTANRTIDLTRADFVSGDIHLSAFDTTGSLITTNANFHGDIPIRTANHGSGVTNP</sequence>
<dbReference type="Pfam" id="PF00754">
    <property type="entry name" value="F5_F8_type_C"/>
    <property type="match status" value="1"/>
</dbReference>
<evidence type="ECO:0000313" key="3">
    <source>
        <dbReference type="EMBL" id="NOU86189.1"/>
    </source>
</evidence>
<dbReference type="Gene3D" id="1.20.1270.90">
    <property type="entry name" value="AF1782-like"/>
    <property type="match status" value="1"/>
</dbReference>
<dbReference type="Gene3D" id="2.160.20.10">
    <property type="entry name" value="Single-stranded right-handed beta-helix, Pectin lyase-like"/>
    <property type="match status" value="2"/>
</dbReference>
<dbReference type="InterPro" id="IPR006626">
    <property type="entry name" value="PbH1"/>
</dbReference>
<dbReference type="EMBL" id="WHOC01000049">
    <property type="protein sequence ID" value="NOU86189.1"/>
    <property type="molecule type" value="Genomic_DNA"/>
</dbReference>
<dbReference type="InterPro" id="IPR048482">
    <property type="entry name" value="GH141_ins"/>
</dbReference>
<evidence type="ECO:0000256" key="1">
    <source>
        <dbReference type="SAM" id="SignalP"/>
    </source>
</evidence>
<dbReference type="SMART" id="SM00710">
    <property type="entry name" value="PbH1"/>
    <property type="match status" value="8"/>
</dbReference>
<feature type="chain" id="PRO_5047465613" description="F5/8 type C domain-containing protein" evidence="1">
    <location>
        <begin position="34"/>
        <end position="1944"/>
    </location>
</feature>
<evidence type="ECO:0000313" key="4">
    <source>
        <dbReference type="Proteomes" id="UP000658690"/>
    </source>
</evidence>
<dbReference type="SUPFAM" id="SSF49464">
    <property type="entry name" value="Carboxypeptidase regulatory domain-like"/>
    <property type="match status" value="1"/>
</dbReference>
<name>A0ABX1Z040_9BACL</name>
<dbReference type="InterPro" id="IPR008969">
    <property type="entry name" value="CarboxyPept-like_regulatory"/>
</dbReference>
<dbReference type="PROSITE" id="PS50022">
    <property type="entry name" value="FA58C_3"/>
    <property type="match status" value="1"/>
</dbReference>